<dbReference type="GeneID" id="39591896"/>
<comment type="similarity">
    <text evidence="2">Belongs to the amidase family.</text>
</comment>
<feature type="transmembrane region" description="Helical" evidence="8">
    <location>
        <begin position="991"/>
        <end position="1011"/>
    </location>
</feature>
<evidence type="ECO:0000256" key="3">
    <source>
        <dbReference type="ARBA" id="ARBA00022448"/>
    </source>
</evidence>
<feature type="transmembrane region" description="Helical" evidence="8">
    <location>
        <begin position="885"/>
        <end position="903"/>
    </location>
</feature>
<dbReference type="InterPro" id="IPR020556">
    <property type="entry name" value="Amidase_CS"/>
</dbReference>
<reference evidence="11 12" key="1">
    <citation type="submission" date="2018-11" db="EMBL/GenBank/DDBJ databases">
        <title>Genome sequence of Apiotrichum porosum DSM 27194.</title>
        <authorList>
            <person name="Aliyu H."/>
            <person name="Gorte O."/>
            <person name="Ochsenreither K."/>
        </authorList>
    </citation>
    <scope>NUCLEOTIDE SEQUENCE [LARGE SCALE GENOMIC DNA]</scope>
    <source>
        <strain evidence="11 12">DSM 27194</strain>
    </source>
</reference>
<feature type="transmembrane region" description="Helical" evidence="8">
    <location>
        <begin position="684"/>
        <end position="706"/>
    </location>
</feature>
<comment type="subcellular location">
    <subcellularLocation>
        <location evidence="1">Membrane</location>
        <topology evidence="1">Multi-pass membrane protein</topology>
    </subcellularLocation>
</comment>
<dbReference type="InterPro" id="IPR023631">
    <property type="entry name" value="Amidase_dom"/>
</dbReference>
<feature type="transmembrane region" description="Helical" evidence="8">
    <location>
        <begin position="915"/>
        <end position="938"/>
    </location>
</feature>
<name>A0A427XUG9_9TREE</name>
<feature type="transmembrane region" description="Helical" evidence="8">
    <location>
        <begin position="961"/>
        <end position="979"/>
    </location>
</feature>
<evidence type="ECO:0000256" key="8">
    <source>
        <dbReference type="SAM" id="Phobius"/>
    </source>
</evidence>
<dbReference type="Pfam" id="PF00324">
    <property type="entry name" value="AA_permease"/>
    <property type="match status" value="1"/>
</dbReference>
<dbReference type="STRING" id="105984.A0A427XUG9"/>
<dbReference type="Pfam" id="PF01425">
    <property type="entry name" value="Amidase"/>
    <property type="match status" value="1"/>
</dbReference>
<keyword evidence="3" id="KW-0813">Transport</keyword>
<evidence type="ECO:0000256" key="7">
    <source>
        <dbReference type="ARBA" id="ARBA00023136"/>
    </source>
</evidence>
<feature type="domain" description="Amino acid permease/ SLC12A" evidence="9">
    <location>
        <begin position="552"/>
        <end position="1014"/>
    </location>
</feature>
<evidence type="ECO:0000259" key="9">
    <source>
        <dbReference type="Pfam" id="PF00324"/>
    </source>
</evidence>
<dbReference type="AlphaFoldDB" id="A0A427XUG9"/>
<dbReference type="SUPFAM" id="SSF75304">
    <property type="entry name" value="Amidase signature (AS) enzymes"/>
    <property type="match status" value="1"/>
</dbReference>
<feature type="transmembrane region" description="Helical" evidence="8">
    <location>
        <begin position="739"/>
        <end position="763"/>
    </location>
</feature>
<evidence type="ECO:0000259" key="10">
    <source>
        <dbReference type="Pfam" id="PF01425"/>
    </source>
</evidence>
<evidence type="ECO:0000313" key="11">
    <source>
        <dbReference type="EMBL" id="RSH82385.1"/>
    </source>
</evidence>
<dbReference type="PANTHER" id="PTHR43341">
    <property type="entry name" value="AMINO ACID PERMEASE"/>
    <property type="match status" value="1"/>
</dbReference>
<keyword evidence="6 8" id="KW-1133">Transmembrane helix</keyword>
<proteinExistence type="inferred from homology"/>
<comment type="caution">
    <text evidence="11">The sequence shown here is derived from an EMBL/GenBank/DDBJ whole genome shotgun (WGS) entry which is preliminary data.</text>
</comment>
<dbReference type="Proteomes" id="UP000279236">
    <property type="component" value="Unassembled WGS sequence"/>
</dbReference>
<organism evidence="11 12">
    <name type="scientific">Apiotrichum porosum</name>
    <dbReference type="NCBI Taxonomy" id="105984"/>
    <lineage>
        <taxon>Eukaryota</taxon>
        <taxon>Fungi</taxon>
        <taxon>Dikarya</taxon>
        <taxon>Basidiomycota</taxon>
        <taxon>Agaricomycotina</taxon>
        <taxon>Tremellomycetes</taxon>
        <taxon>Trichosporonales</taxon>
        <taxon>Trichosporonaceae</taxon>
        <taxon>Apiotrichum</taxon>
    </lineage>
</organism>
<dbReference type="EMBL" id="RSCE01000005">
    <property type="protein sequence ID" value="RSH82385.1"/>
    <property type="molecule type" value="Genomic_DNA"/>
</dbReference>
<dbReference type="GO" id="GO:0016020">
    <property type="term" value="C:membrane"/>
    <property type="evidence" value="ECO:0007669"/>
    <property type="project" value="UniProtKB-SubCell"/>
</dbReference>
<protein>
    <submittedName>
        <fullName evidence="11">Uncharacterized protein</fullName>
    </submittedName>
</protein>
<evidence type="ECO:0000256" key="1">
    <source>
        <dbReference type="ARBA" id="ARBA00004141"/>
    </source>
</evidence>
<gene>
    <name evidence="11" type="ORF">EHS24_007353</name>
</gene>
<dbReference type="InterPro" id="IPR036928">
    <property type="entry name" value="AS_sf"/>
</dbReference>
<evidence type="ECO:0000256" key="4">
    <source>
        <dbReference type="ARBA" id="ARBA00022692"/>
    </source>
</evidence>
<dbReference type="FunFam" id="1.20.1740.10:FF:000001">
    <property type="entry name" value="Amino acid permease"/>
    <property type="match status" value="1"/>
</dbReference>
<dbReference type="RefSeq" id="XP_028476617.1">
    <property type="nucleotide sequence ID" value="XM_028622724.1"/>
</dbReference>
<dbReference type="OrthoDB" id="1879366at2759"/>
<keyword evidence="12" id="KW-1185">Reference proteome</keyword>
<evidence type="ECO:0000256" key="6">
    <source>
        <dbReference type="ARBA" id="ARBA00022989"/>
    </source>
</evidence>
<dbReference type="Gene3D" id="3.90.1300.10">
    <property type="entry name" value="Amidase signature (AS) domain"/>
    <property type="match status" value="1"/>
</dbReference>
<dbReference type="GO" id="GO:0015171">
    <property type="term" value="F:amino acid transmembrane transporter activity"/>
    <property type="evidence" value="ECO:0007669"/>
    <property type="project" value="TreeGrafter"/>
</dbReference>
<keyword evidence="7 8" id="KW-0472">Membrane</keyword>
<keyword evidence="4 8" id="KW-0812">Transmembrane</keyword>
<accession>A0A427XUG9</accession>
<feature type="transmembrane region" description="Helical" evidence="8">
    <location>
        <begin position="577"/>
        <end position="597"/>
    </location>
</feature>
<dbReference type="InterPro" id="IPR050524">
    <property type="entry name" value="APC_YAT"/>
</dbReference>
<evidence type="ECO:0000256" key="5">
    <source>
        <dbReference type="ARBA" id="ARBA00022970"/>
    </source>
</evidence>
<evidence type="ECO:0000256" key="2">
    <source>
        <dbReference type="ARBA" id="ARBA00009199"/>
    </source>
</evidence>
<sequence>MLTGPEPAHQETPSQSSFCSCLIHRDMPTADDVLTAAKRIGFTVPPQHVDEYREELDSIDEAVRKVLACPDYKPVVDRSRWPRTEIHMPTGHENRLRGWAYRANVGGTGADQALSDKRVVLKDTICLADVPLLFGTDAFEGYVPDVDATVVTRVLEHGGRILGKAMCENFSYGGQSSSTPYGPVENPYAVGFSAGGSSSGCAALVASNAADMAIGGDQGGSIRIPSAHCGLVGLKPTFGLVPYTGIMTFDPAVDSAGPMASTAFDAARLLYAIAGYDGIDDRQLGAPRPKNVEDYGATVLASRQGTPSLKGIRIGVLKEAFEEERLAPQYAASVEKAIKDLERLGATVTQVSVPFFNMARTIESVCVDFAAMPTREGMQVGRRGLYLNDYWDQLLPWTQDKFEKAKYFVTGCALNGAYAWSQHPTAYGRAMNLARKLRDDFDEVLEDLDAIVTPTGIEPARRHLSFNGGPAEWDSISCGVFTSAFNLTGHPALSVPKRSDDSYKGVEPEVVVTDAYPTDVERHLEEKDHHLAITNEGDHGTKRALPGRITSMIAIAGTIGTGLFLGSGSAIAQGGAVGTFLGYTVLSTFIGFMMYSLGEMVCFKPNIGGFIEMGNNYVCPSFGFLMGFSFCLNVGLSVPSELSAVAVLIGYWDSNTKHAAAYITAFLFLTWGCNLLGVRWYGEAEFVCGIIKCLMLVGLMIFGLIADLGGVPGHREFIGGKIWREAPFNPTFRGVSPVALAQFLGFFSTFVKAAFAFSGIEAIGLLGGEAHNPRKTLRTAIRTVFYRITVIYILGILILSLNIRYDDPMLLAANDLGGDTAASSPFVVIAKRCGVDALAHVINAVVVTSAWSAGNESLYGMARGLMGMSRNGYGLKCFLWTTKQGVPWVGVSIGSAFGLLAYMSCSSGSNQAFTWLSDLTGLMNLINWACISFCFIRFKGACDVQGLDRRNFPLRGWCQPYMAWSSMICFLIITLFSGFKAFVPVWDYQSFIANYISIPVILLAWLAWWIYRRDSLIPLDQIDLSGGPASALIGTKYAEQAIA</sequence>
<dbReference type="PANTHER" id="PTHR43341:SF1">
    <property type="entry name" value="GENERAL AMINO-ACID PERMEASE GAP1"/>
    <property type="match status" value="1"/>
</dbReference>
<feature type="transmembrane region" description="Helical" evidence="8">
    <location>
        <begin position="552"/>
        <end position="571"/>
    </location>
</feature>
<dbReference type="PROSITE" id="PS00571">
    <property type="entry name" value="AMIDASES"/>
    <property type="match status" value="1"/>
</dbReference>
<dbReference type="InterPro" id="IPR004841">
    <property type="entry name" value="AA-permease/SLC12A_dom"/>
</dbReference>
<feature type="transmembrane region" description="Helical" evidence="8">
    <location>
        <begin position="659"/>
        <end position="677"/>
    </location>
</feature>
<dbReference type="Gene3D" id="1.20.1740.10">
    <property type="entry name" value="Amino acid/polyamine transporter I"/>
    <property type="match status" value="1"/>
</dbReference>
<feature type="domain" description="Amidase" evidence="10">
    <location>
        <begin position="119"/>
        <end position="501"/>
    </location>
</feature>
<evidence type="ECO:0000313" key="12">
    <source>
        <dbReference type="Proteomes" id="UP000279236"/>
    </source>
</evidence>
<keyword evidence="5" id="KW-0029">Amino-acid transport</keyword>
<feature type="transmembrane region" description="Helical" evidence="8">
    <location>
        <begin position="784"/>
        <end position="803"/>
    </location>
</feature>